<dbReference type="Pfam" id="PF04488">
    <property type="entry name" value="Gly_transf_sug"/>
    <property type="match status" value="1"/>
</dbReference>
<evidence type="ECO:0000256" key="6">
    <source>
        <dbReference type="ARBA" id="ARBA00023136"/>
    </source>
</evidence>
<dbReference type="InterPro" id="IPR007577">
    <property type="entry name" value="GlycoTrfase_DXD_sugar-bd_CS"/>
</dbReference>
<accession>E2B6F6</accession>
<name>E2B6F6_HARSA</name>
<dbReference type="GO" id="GO:0000139">
    <property type="term" value="C:Golgi membrane"/>
    <property type="evidence" value="ECO:0007669"/>
    <property type="project" value="UniProtKB-SubCell"/>
</dbReference>
<dbReference type="PhylomeDB" id="E2B6F6"/>
<dbReference type="PANTHER" id="PTHR12042">
    <property type="entry name" value="LACTOSYLCERAMIDE 4-ALPHA-GALACTOSYLTRANSFERASE ALPHA- 1,4-GALACTOSYLTRANSFERASE"/>
    <property type="match status" value="1"/>
</dbReference>
<dbReference type="Proteomes" id="UP000008237">
    <property type="component" value="Unassembled WGS sequence"/>
</dbReference>
<keyword evidence="4 8" id="KW-0808">Transferase</keyword>
<evidence type="ECO:0000256" key="4">
    <source>
        <dbReference type="ARBA" id="ARBA00022679"/>
    </source>
</evidence>
<dbReference type="AlphaFoldDB" id="E2B6F6"/>
<reference evidence="8 9" key="1">
    <citation type="journal article" date="2010" name="Science">
        <title>Genomic comparison of the ants Camponotus floridanus and Harpegnathos saltator.</title>
        <authorList>
            <person name="Bonasio R."/>
            <person name="Zhang G."/>
            <person name="Ye C."/>
            <person name="Mutti N.S."/>
            <person name="Fang X."/>
            <person name="Qin N."/>
            <person name="Donahue G."/>
            <person name="Yang P."/>
            <person name="Li Q."/>
            <person name="Li C."/>
            <person name="Zhang P."/>
            <person name="Huang Z."/>
            <person name="Berger S.L."/>
            <person name="Reinberg D."/>
            <person name="Wang J."/>
            <person name="Liebig J."/>
        </authorList>
    </citation>
    <scope>NUCLEOTIDE SEQUENCE [LARGE SCALE GENOMIC DNA]</scope>
    <source>
        <strain evidence="8 9">R22 G/1</strain>
    </source>
</reference>
<dbReference type="PANTHER" id="PTHR12042:SF21">
    <property type="entry name" value="ALPHA1,4-GALACTOSYLTRANSFERASE 1-RELATED"/>
    <property type="match status" value="1"/>
</dbReference>
<dbReference type="FunCoup" id="E2B6F6">
    <property type="interactions" value="18"/>
</dbReference>
<sequence length="351" mass="40500">MKRRLLFGIILASLFFVYIIVSTEEVRQRIPFLDARAYNTRCYNEASTAEGIRDFEPESNVDKLKPGRNIFFHETSCFGEEGLMLNARQACAVESAARMNPSMTVYLLFVSKSEFSNNTREIVKHLLNYRNIKIRHIQPDNYVKNTPLEAWYARGALKKSRWPNSHMSDVLRYLTLWKYGGIYLDLDVVVTTSLEDLTNFAGAEDWDDVAAGVIGFDMSELGRRIADACVRDLKKNFRGDLWGNNGPGVITRTLQKFCATKYARDMTTARCHSFTVFPPSIFYPVHYKKWKNYFEVKNSNETMKILNKAKAIHVWNKLSKAEQVRVDSNVPYAVIARRYCPHVFNSCKTVF</sequence>
<dbReference type="Pfam" id="PF04572">
    <property type="entry name" value="Gb3_synth"/>
    <property type="match status" value="1"/>
</dbReference>
<dbReference type="InterPro" id="IPR051981">
    <property type="entry name" value="Glycosyltransf_32"/>
</dbReference>
<gene>
    <name evidence="8" type="ORF">EAI_03264</name>
</gene>
<feature type="domain" description="Alpha 1,4-glycosyltransferase" evidence="7">
    <location>
        <begin position="220"/>
        <end position="346"/>
    </location>
</feature>
<evidence type="ECO:0000256" key="5">
    <source>
        <dbReference type="ARBA" id="ARBA00023034"/>
    </source>
</evidence>
<proteinExistence type="inferred from homology"/>
<keyword evidence="9" id="KW-1185">Reference proteome</keyword>
<keyword evidence="3 8" id="KW-0328">Glycosyltransferase</keyword>
<protein>
    <submittedName>
        <fullName evidence="8">Lactosylceramide 4-alpha-galactosyltransferase</fullName>
    </submittedName>
</protein>
<dbReference type="EMBL" id="GL445973">
    <property type="protein sequence ID" value="EFN88700.1"/>
    <property type="molecule type" value="Genomic_DNA"/>
</dbReference>
<keyword evidence="5" id="KW-0333">Golgi apparatus</keyword>
<evidence type="ECO:0000313" key="8">
    <source>
        <dbReference type="EMBL" id="EFN88700.1"/>
    </source>
</evidence>
<dbReference type="InterPro" id="IPR029044">
    <property type="entry name" value="Nucleotide-diphossugar_trans"/>
</dbReference>
<dbReference type="KEGG" id="hst:105190591"/>
<comment type="subcellular location">
    <subcellularLocation>
        <location evidence="1">Golgi apparatus membrane</location>
        <topology evidence="1">Single-pass type II membrane protein</topology>
    </subcellularLocation>
</comment>
<dbReference type="STRING" id="610380.E2B6F6"/>
<dbReference type="Gene3D" id="3.90.550.20">
    <property type="match status" value="1"/>
</dbReference>
<dbReference type="OrthoDB" id="409543at2759"/>
<dbReference type="GO" id="GO:0035248">
    <property type="term" value="F:alpha-1,4-N-acetylgalactosaminyltransferase activity"/>
    <property type="evidence" value="ECO:0007669"/>
    <property type="project" value="TreeGrafter"/>
</dbReference>
<evidence type="ECO:0000256" key="2">
    <source>
        <dbReference type="ARBA" id="ARBA00009003"/>
    </source>
</evidence>
<keyword evidence="6" id="KW-0472">Membrane</keyword>
<evidence type="ECO:0000313" key="9">
    <source>
        <dbReference type="Proteomes" id="UP000008237"/>
    </source>
</evidence>
<dbReference type="InParanoid" id="E2B6F6"/>
<evidence type="ECO:0000259" key="7">
    <source>
        <dbReference type="Pfam" id="PF04572"/>
    </source>
</evidence>
<evidence type="ECO:0000256" key="1">
    <source>
        <dbReference type="ARBA" id="ARBA00004323"/>
    </source>
</evidence>
<dbReference type="GO" id="GO:0006688">
    <property type="term" value="P:glycosphingolipid biosynthetic process"/>
    <property type="evidence" value="ECO:0007669"/>
    <property type="project" value="TreeGrafter"/>
</dbReference>
<dbReference type="SUPFAM" id="SSF53448">
    <property type="entry name" value="Nucleotide-diphospho-sugar transferases"/>
    <property type="match status" value="1"/>
</dbReference>
<comment type="similarity">
    <text evidence="2">Belongs to the glycosyltransferase 32 family.</text>
</comment>
<dbReference type="OMA" id="CKDSYVV"/>
<organism evidence="9">
    <name type="scientific">Harpegnathos saltator</name>
    <name type="common">Jerdon's jumping ant</name>
    <dbReference type="NCBI Taxonomy" id="610380"/>
    <lineage>
        <taxon>Eukaryota</taxon>
        <taxon>Metazoa</taxon>
        <taxon>Ecdysozoa</taxon>
        <taxon>Arthropoda</taxon>
        <taxon>Hexapoda</taxon>
        <taxon>Insecta</taxon>
        <taxon>Pterygota</taxon>
        <taxon>Neoptera</taxon>
        <taxon>Endopterygota</taxon>
        <taxon>Hymenoptera</taxon>
        <taxon>Apocrita</taxon>
        <taxon>Aculeata</taxon>
        <taxon>Formicoidea</taxon>
        <taxon>Formicidae</taxon>
        <taxon>Ponerinae</taxon>
        <taxon>Ponerini</taxon>
        <taxon>Harpegnathos</taxon>
    </lineage>
</organism>
<evidence type="ECO:0000256" key="3">
    <source>
        <dbReference type="ARBA" id="ARBA00022676"/>
    </source>
</evidence>
<dbReference type="InterPro" id="IPR007652">
    <property type="entry name" value="A1-4-GlycosylTfrase_dom"/>
</dbReference>